<accession>A0A6G1ES78</accession>
<keyword evidence="3" id="KW-1185">Reference proteome</keyword>
<evidence type="ECO:0000313" key="3">
    <source>
        <dbReference type="Proteomes" id="UP000479710"/>
    </source>
</evidence>
<evidence type="ECO:0000313" key="2">
    <source>
        <dbReference type="EMBL" id="KAF0927496.1"/>
    </source>
</evidence>
<gene>
    <name evidence="2" type="ORF">E2562_033990</name>
</gene>
<feature type="region of interest" description="Disordered" evidence="1">
    <location>
        <begin position="55"/>
        <end position="99"/>
    </location>
</feature>
<reference evidence="2 3" key="1">
    <citation type="submission" date="2019-11" db="EMBL/GenBank/DDBJ databases">
        <title>Whole genome sequence of Oryza granulata.</title>
        <authorList>
            <person name="Li W."/>
        </authorList>
    </citation>
    <scope>NUCLEOTIDE SEQUENCE [LARGE SCALE GENOMIC DNA]</scope>
    <source>
        <strain evidence="3">cv. Menghai</strain>
        <tissue evidence="2">Leaf</tissue>
    </source>
</reference>
<evidence type="ECO:0000256" key="1">
    <source>
        <dbReference type="SAM" id="MobiDB-lite"/>
    </source>
</evidence>
<dbReference type="Proteomes" id="UP000479710">
    <property type="component" value="Unassembled WGS sequence"/>
</dbReference>
<dbReference type="AlphaFoldDB" id="A0A6G1ES78"/>
<sequence>MKRSMFRRLLQVAHELQRICCASEYTKLSRSRTSRRQRVAASAALQVRELLRGHRGKAVGDRTVPRQHPHQGLQASSRLASRTGAAAKQARGVKRSNAE</sequence>
<name>A0A6G1ES78_9ORYZ</name>
<dbReference type="EMBL" id="SPHZ02000003">
    <property type="protein sequence ID" value="KAF0927496.1"/>
    <property type="molecule type" value="Genomic_DNA"/>
</dbReference>
<organism evidence="2 3">
    <name type="scientific">Oryza meyeriana var. granulata</name>
    <dbReference type="NCBI Taxonomy" id="110450"/>
    <lineage>
        <taxon>Eukaryota</taxon>
        <taxon>Viridiplantae</taxon>
        <taxon>Streptophyta</taxon>
        <taxon>Embryophyta</taxon>
        <taxon>Tracheophyta</taxon>
        <taxon>Spermatophyta</taxon>
        <taxon>Magnoliopsida</taxon>
        <taxon>Liliopsida</taxon>
        <taxon>Poales</taxon>
        <taxon>Poaceae</taxon>
        <taxon>BOP clade</taxon>
        <taxon>Oryzoideae</taxon>
        <taxon>Oryzeae</taxon>
        <taxon>Oryzinae</taxon>
        <taxon>Oryza</taxon>
        <taxon>Oryza meyeriana</taxon>
    </lineage>
</organism>
<protein>
    <submittedName>
        <fullName evidence="2">Uncharacterized protein</fullName>
    </submittedName>
</protein>
<comment type="caution">
    <text evidence="2">The sequence shown here is derived from an EMBL/GenBank/DDBJ whole genome shotgun (WGS) entry which is preliminary data.</text>
</comment>
<proteinExistence type="predicted"/>